<dbReference type="AlphaFoldDB" id="A0A4R0IXW8"/>
<organism evidence="1 2">
    <name type="scientific">Kribbella speibonae</name>
    <dbReference type="NCBI Taxonomy" id="1572660"/>
    <lineage>
        <taxon>Bacteria</taxon>
        <taxon>Bacillati</taxon>
        <taxon>Actinomycetota</taxon>
        <taxon>Actinomycetes</taxon>
        <taxon>Propionibacteriales</taxon>
        <taxon>Kribbellaceae</taxon>
        <taxon>Kribbella</taxon>
    </lineage>
</organism>
<dbReference type="Proteomes" id="UP000294225">
    <property type="component" value="Unassembled WGS sequence"/>
</dbReference>
<comment type="caution">
    <text evidence="1">The sequence shown here is derived from an EMBL/GenBank/DDBJ whole genome shotgun (WGS) entry which is preliminary data.</text>
</comment>
<evidence type="ECO:0000313" key="2">
    <source>
        <dbReference type="Proteomes" id="UP000294225"/>
    </source>
</evidence>
<name>A0A4R0IXW8_9ACTN</name>
<dbReference type="RefSeq" id="WP_131497390.1">
    <property type="nucleotide sequence ID" value="NZ_SJKC01000002.1"/>
</dbReference>
<proteinExistence type="predicted"/>
<reference evidence="1 2" key="1">
    <citation type="submission" date="2019-02" db="EMBL/GenBank/DDBJ databases">
        <title>Kribbella capetownensis sp. nov. and Kribbella speibonae sp. nov., isolated from soil.</title>
        <authorList>
            <person name="Curtis S.M."/>
            <person name="Norton I."/>
            <person name="Everest G.J."/>
            <person name="Meyers P.R."/>
        </authorList>
    </citation>
    <scope>NUCLEOTIDE SEQUENCE [LARGE SCALE GENOMIC DNA]</scope>
    <source>
        <strain evidence="1 2">YM55</strain>
    </source>
</reference>
<evidence type="ECO:0000313" key="1">
    <source>
        <dbReference type="EMBL" id="TCC38883.1"/>
    </source>
</evidence>
<dbReference type="EMBL" id="SJKC01000002">
    <property type="protein sequence ID" value="TCC38883.1"/>
    <property type="molecule type" value="Genomic_DNA"/>
</dbReference>
<protein>
    <submittedName>
        <fullName evidence="1">Uncharacterized protein</fullName>
    </submittedName>
</protein>
<sequence length="76" mass="8546">MTAFSRYRLCELLEIMPYVRYEGDLDADPATLLDEAALLADWIDVSIEDLSWRLALGDALRTAAADIRTVRDARDG</sequence>
<accession>A0A4R0IXW8</accession>
<gene>
    <name evidence="1" type="ORF">E0H92_21185</name>
</gene>